<feature type="domain" description="Potassium channel" evidence="4">
    <location>
        <begin position="26"/>
        <end position="100"/>
    </location>
</feature>
<dbReference type="InterPro" id="IPR036291">
    <property type="entry name" value="NAD(P)-bd_dom_sf"/>
</dbReference>
<dbReference type="InterPro" id="IPR050721">
    <property type="entry name" value="Trk_Ktr_HKT_K-transport"/>
</dbReference>
<evidence type="ECO:0000259" key="3">
    <source>
        <dbReference type="Pfam" id="PF02254"/>
    </source>
</evidence>
<reference evidence="5 6" key="1">
    <citation type="submission" date="2019-10" db="EMBL/GenBank/DDBJ databases">
        <title>Streptomyces tenebrisbrunneis sp.nov., an endogenous actinomycete isolated from of Lycium ruthenicum.</title>
        <authorList>
            <person name="Ma L."/>
        </authorList>
    </citation>
    <scope>NUCLEOTIDE SEQUENCE [LARGE SCALE GENOMIC DNA]</scope>
    <source>
        <strain evidence="5 6">TRM 66187</strain>
    </source>
</reference>
<feature type="transmembrane region" description="Helical" evidence="2">
    <location>
        <begin position="21"/>
        <end position="40"/>
    </location>
</feature>
<dbReference type="PANTHER" id="PTHR43833">
    <property type="entry name" value="POTASSIUM CHANNEL PROTEIN 2-RELATED-RELATED"/>
    <property type="match status" value="1"/>
</dbReference>
<proteinExistence type="predicted"/>
<dbReference type="InterPro" id="IPR013099">
    <property type="entry name" value="K_chnl_dom"/>
</dbReference>
<dbReference type="Pfam" id="PF07885">
    <property type="entry name" value="Ion_trans_2"/>
    <property type="match status" value="1"/>
</dbReference>
<organism evidence="5 6">
    <name type="scientific">Streptomyces lycii</name>
    <dbReference type="NCBI Taxonomy" id="2654337"/>
    <lineage>
        <taxon>Bacteria</taxon>
        <taxon>Bacillati</taxon>
        <taxon>Actinomycetota</taxon>
        <taxon>Actinomycetes</taxon>
        <taxon>Kitasatosporales</taxon>
        <taxon>Streptomycetaceae</taxon>
        <taxon>Streptomyces</taxon>
    </lineage>
</organism>
<keyword evidence="2" id="KW-1133">Transmembrane helix</keyword>
<dbReference type="PANTHER" id="PTHR43833:SF9">
    <property type="entry name" value="POTASSIUM CHANNEL PROTEIN YUGO-RELATED"/>
    <property type="match status" value="1"/>
</dbReference>
<comment type="caution">
    <text evidence="5">The sequence shown here is derived from an EMBL/GenBank/DDBJ whole genome shotgun (WGS) entry which is preliminary data.</text>
</comment>
<sequence length="347" mass="38148">MPIIMARLVQVVRSRVRGWRAALAVALFVFATSWLAMWLVEPASNAITEPANFWWWFLVTSSTVGYGDHFPESGLGHLVGGYVIVGGIVTLTILFTELAAHLSALKGKRMKGLVELDLRGHIVLLGYAPGRTERIIRELQTDAPLEIALCAWEDVPEHPMAEHENVSFVRGDLTSVDVLTRARVPDAATVVIDARDDNEALAVAVAVDHLRPDVHLVVALRDMERCRNLRYVNPGMQCVQWHMPNLVSEETLDPGITEVYADLMSSGGVGNTYSLRLPGDLAGGTYGDWQTRFGRDFRATLIAVRQDGGMSVNPDWDTPLRAGAVLYYLAERRIDPGRLAAPASAGR</sequence>
<dbReference type="SUPFAM" id="SSF81324">
    <property type="entry name" value="Voltage-gated potassium channels"/>
    <property type="match status" value="1"/>
</dbReference>
<dbReference type="EMBL" id="WHPN01000349">
    <property type="protein sequence ID" value="KAF4406829.1"/>
    <property type="molecule type" value="Genomic_DNA"/>
</dbReference>
<evidence type="ECO:0000256" key="1">
    <source>
        <dbReference type="ARBA" id="ARBA00004651"/>
    </source>
</evidence>
<evidence type="ECO:0000313" key="6">
    <source>
        <dbReference type="Proteomes" id="UP000621266"/>
    </source>
</evidence>
<dbReference type="Gene3D" id="3.40.50.720">
    <property type="entry name" value="NAD(P)-binding Rossmann-like Domain"/>
    <property type="match status" value="1"/>
</dbReference>
<dbReference type="RefSeq" id="WP_156207031.1">
    <property type="nucleotide sequence ID" value="NZ_WHPN01000349.1"/>
</dbReference>
<evidence type="ECO:0000259" key="4">
    <source>
        <dbReference type="Pfam" id="PF07885"/>
    </source>
</evidence>
<feature type="transmembrane region" description="Helical" evidence="2">
    <location>
        <begin position="79"/>
        <end position="100"/>
    </location>
</feature>
<keyword evidence="2" id="KW-0472">Membrane</keyword>
<keyword evidence="2" id="KW-0812">Transmembrane</keyword>
<dbReference type="Gene3D" id="1.10.287.70">
    <property type="match status" value="1"/>
</dbReference>
<dbReference type="Gene3D" id="3.30.70.1450">
    <property type="entry name" value="Regulator of K+ conductance, C-terminal domain"/>
    <property type="match status" value="1"/>
</dbReference>
<dbReference type="Pfam" id="PF02254">
    <property type="entry name" value="TrkA_N"/>
    <property type="match status" value="1"/>
</dbReference>
<keyword evidence="6" id="KW-1185">Reference proteome</keyword>
<accession>A0ABQ7FEM5</accession>
<feature type="domain" description="RCK N-terminal" evidence="3">
    <location>
        <begin position="162"/>
        <end position="230"/>
    </location>
</feature>
<dbReference type="SUPFAM" id="SSF51735">
    <property type="entry name" value="NAD(P)-binding Rossmann-fold domains"/>
    <property type="match status" value="1"/>
</dbReference>
<protein>
    <submittedName>
        <fullName evidence="5">Ion transporter</fullName>
    </submittedName>
</protein>
<dbReference type="InterPro" id="IPR036721">
    <property type="entry name" value="RCK_C_sf"/>
</dbReference>
<dbReference type="InterPro" id="IPR003148">
    <property type="entry name" value="RCK_N"/>
</dbReference>
<dbReference type="Proteomes" id="UP000621266">
    <property type="component" value="Unassembled WGS sequence"/>
</dbReference>
<name>A0ABQ7FEM5_9ACTN</name>
<comment type="subcellular location">
    <subcellularLocation>
        <location evidence="1">Cell membrane</location>
        <topology evidence="1">Multi-pass membrane protein</topology>
    </subcellularLocation>
</comment>
<evidence type="ECO:0000256" key="2">
    <source>
        <dbReference type="SAM" id="Phobius"/>
    </source>
</evidence>
<gene>
    <name evidence="5" type="ORF">GCU69_22920</name>
</gene>
<evidence type="ECO:0000313" key="5">
    <source>
        <dbReference type="EMBL" id="KAF4406829.1"/>
    </source>
</evidence>